<dbReference type="InterPro" id="IPR013320">
    <property type="entry name" value="ConA-like_dom_sf"/>
</dbReference>
<dbReference type="InterPro" id="IPR006141">
    <property type="entry name" value="Intein_N"/>
</dbReference>
<proteinExistence type="predicted"/>
<dbReference type="Gene3D" id="2.180.10.10">
    <property type="entry name" value="RHS repeat-associated core"/>
    <property type="match status" value="7"/>
</dbReference>
<dbReference type="Pfam" id="PF05593">
    <property type="entry name" value="RHS_repeat"/>
    <property type="match status" value="8"/>
</dbReference>
<evidence type="ECO:0000256" key="1">
    <source>
        <dbReference type="ARBA" id="ARBA00022737"/>
    </source>
</evidence>
<dbReference type="NCBIfam" id="NF033679">
    <property type="entry name" value="DNRLRE_dom"/>
    <property type="match status" value="1"/>
</dbReference>
<feature type="region of interest" description="Disordered" evidence="2">
    <location>
        <begin position="2713"/>
        <end position="2742"/>
    </location>
</feature>
<keyword evidence="1" id="KW-0677">Repeat</keyword>
<feature type="signal peptide" evidence="3">
    <location>
        <begin position="1"/>
        <end position="27"/>
    </location>
</feature>
<dbReference type="NCBIfam" id="TIGR01643">
    <property type="entry name" value="YD_repeat_2x"/>
    <property type="match status" value="8"/>
</dbReference>
<feature type="chain" id="PRO_5046023798" description="Hint domain-containing protein" evidence="3">
    <location>
        <begin position="28"/>
        <end position="3205"/>
    </location>
</feature>
<name>A0ABQ3XUM8_9ACTN</name>
<evidence type="ECO:0000256" key="3">
    <source>
        <dbReference type="SAM" id="SignalP"/>
    </source>
</evidence>
<dbReference type="CDD" id="cd00081">
    <property type="entry name" value="Hint"/>
    <property type="match status" value="1"/>
</dbReference>
<dbReference type="Pfam" id="PF25023">
    <property type="entry name" value="TEN_YD-shell"/>
    <property type="match status" value="1"/>
</dbReference>
<dbReference type="Pfam" id="PF20148">
    <property type="entry name" value="DUF6531"/>
    <property type="match status" value="1"/>
</dbReference>
<dbReference type="InterPro" id="IPR045351">
    <property type="entry name" value="DUF6531"/>
</dbReference>
<gene>
    <name evidence="5" type="ORF">Ade02nite_00850</name>
</gene>
<dbReference type="SUPFAM" id="SSF51294">
    <property type="entry name" value="Hedgehog/intein (Hint) domain"/>
    <property type="match status" value="1"/>
</dbReference>
<dbReference type="InterPro" id="IPR036844">
    <property type="entry name" value="Hint_dom_sf"/>
</dbReference>
<dbReference type="NCBIfam" id="TIGR03696">
    <property type="entry name" value="Rhs_assc_core"/>
    <property type="match status" value="1"/>
</dbReference>
<dbReference type="InterPro" id="IPR050708">
    <property type="entry name" value="T6SS_VgrG/RHS"/>
</dbReference>
<keyword evidence="6" id="KW-1185">Reference proteome</keyword>
<keyword evidence="3" id="KW-0732">Signal</keyword>
<feature type="domain" description="Hint" evidence="4">
    <location>
        <begin position="2956"/>
        <end position="3057"/>
    </location>
</feature>
<dbReference type="InterPro" id="IPR006530">
    <property type="entry name" value="YD"/>
</dbReference>
<protein>
    <recommendedName>
        <fullName evidence="4">Hint domain-containing protein</fullName>
    </recommendedName>
</protein>
<comment type="caution">
    <text evidence="5">The sequence shown here is derived from an EMBL/GenBank/DDBJ whole genome shotgun (WGS) entry which is preliminary data.</text>
</comment>
<organism evidence="5 6">
    <name type="scientific">Paractinoplanes deccanensis</name>
    <dbReference type="NCBI Taxonomy" id="113561"/>
    <lineage>
        <taxon>Bacteria</taxon>
        <taxon>Bacillati</taxon>
        <taxon>Actinomycetota</taxon>
        <taxon>Actinomycetes</taxon>
        <taxon>Micromonosporales</taxon>
        <taxon>Micromonosporaceae</taxon>
        <taxon>Paractinoplanes</taxon>
    </lineage>
</organism>
<feature type="region of interest" description="Disordered" evidence="2">
    <location>
        <begin position="44"/>
        <end position="96"/>
    </location>
</feature>
<dbReference type="PROSITE" id="PS50817">
    <property type="entry name" value="INTEIN_N_TER"/>
    <property type="match status" value="1"/>
</dbReference>
<dbReference type="Proteomes" id="UP000609879">
    <property type="component" value="Unassembled WGS sequence"/>
</dbReference>
<evidence type="ECO:0000259" key="4">
    <source>
        <dbReference type="SMART" id="SM00306"/>
    </source>
</evidence>
<dbReference type="InterPro" id="IPR003587">
    <property type="entry name" value="Hint_dom_N"/>
</dbReference>
<dbReference type="Gene3D" id="2.60.120.200">
    <property type="match status" value="1"/>
</dbReference>
<accession>A0ABQ3XUM8</accession>
<dbReference type="EMBL" id="BOMI01000002">
    <property type="protein sequence ID" value="GID71444.1"/>
    <property type="molecule type" value="Genomic_DNA"/>
</dbReference>
<evidence type="ECO:0000313" key="5">
    <source>
        <dbReference type="EMBL" id="GID71444.1"/>
    </source>
</evidence>
<dbReference type="InterPro" id="IPR030934">
    <property type="entry name" value="Intein_C"/>
</dbReference>
<dbReference type="SUPFAM" id="SSF49899">
    <property type="entry name" value="Concanavalin A-like lectins/glucanases"/>
    <property type="match status" value="1"/>
</dbReference>
<evidence type="ECO:0000256" key="2">
    <source>
        <dbReference type="SAM" id="MobiDB-lite"/>
    </source>
</evidence>
<dbReference type="Pfam" id="PF13385">
    <property type="entry name" value="Laminin_G_3"/>
    <property type="match status" value="1"/>
</dbReference>
<dbReference type="InterPro" id="IPR056823">
    <property type="entry name" value="TEN-like_YD-shell"/>
</dbReference>
<evidence type="ECO:0000313" key="6">
    <source>
        <dbReference type="Proteomes" id="UP000609879"/>
    </source>
</evidence>
<dbReference type="Gene3D" id="2.170.16.10">
    <property type="entry name" value="Hedgehog/Intein (Hint) domain"/>
    <property type="match status" value="1"/>
</dbReference>
<feature type="region of interest" description="Disordered" evidence="2">
    <location>
        <begin position="1295"/>
        <end position="1323"/>
    </location>
</feature>
<feature type="compositionally biased region" description="Low complexity" evidence="2">
    <location>
        <begin position="2726"/>
        <end position="2737"/>
    </location>
</feature>
<dbReference type="InterPro" id="IPR031325">
    <property type="entry name" value="RHS_repeat"/>
</dbReference>
<dbReference type="InterPro" id="IPR022385">
    <property type="entry name" value="Rhs_assc_core"/>
</dbReference>
<dbReference type="PANTHER" id="PTHR32305:SF15">
    <property type="entry name" value="PROTEIN RHSA-RELATED"/>
    <property type="match status" value="1"/>
</dbReference>
<reference evidence="5 6" key="1">
    <citation type="submission" date="2021-01" db="EMBL/GenBank/DDBJ databases">
        <title>Whole genome shotgun sequence of Actinoplanes deccanensis NBRC 13994.</title>
        <authorList>
            <person name="Komaki H."/>
            <person name="Tamura T."/>
        </authorList>
    </citation>
    <scope>NUCLEOTIDE SEQUENCE [LARGE SCALE GENOMIC DNA]</scope>
    <source>
        <strain evidence="5 6">NBRC 13994</strain>
    </source>
</reference>
<sequence>MMARSRIGRFASLVALLGSGVPAKVLAAGVTVAVAAGAAGNEVPLVERPPDAAGGNRQPAAVAAPSPGQRWAAASPAEPAKGGRNKTLPASQRGKYPAVKWKPQANKASVTAAPARAVRGYEQGASVPARTQPGPFEKVYDNADGTQTTEFSAGPVNYRTADGTWAPIDTRLEPDQQAGGWRNAADSVGVHLAGSAAAGTLAEVTFDEGHSVAYSMAGVSGGVAGAEGSTVTYRGVAPGVDLRLEAQPGGLKETVVLSSGKAPASFVFPLKLTGLTARLAGGRVELADETGAVRGVIPAGTSVDAAGEPGRVGYELIERAGGTALRVFVDEQWLRDPERAFPVEVDPTVQVPVDGAAADSGMYVSGGSSASGGTQLLVGSNAASYLRFGSLVGKLQNHTIFGAKLWVVNHDADSCRPRQVTVHPVTGSWSAGGGYSYPGPAVGASLASKSFAHGYIAFGQSSSACPTAGELIDLGAGGRDLVQRWVDGTQANYGLSLRGSAGKKFAGSGTANPPKLYVTHSPYYATYSIPNPVPNPVVLQNQDGKIKVAVTNKGAGAWAPGDFYLAYRAYKASTGAAVTQQRSANLTSTVARGGRVTLDATIKALPPGKYFLDFTMVKAGGPVFTDYQVPPARLVLEVFNVPPVVQELYPPNGYQAPTLTPQLWARALDIDAPPSSSLQYKFEVCDRDASGTAVSCTNSGYTTKTAWTVPAGRMVWSKAYLWRTFVKDASAEVTSPYSTVLTAVPQPEITSRMSGSGGGDQDFDPQVGNYSTEALDASVATVGPELRLIRTYNSADPRRDGLFGAGWTSRYDMRLVPDDDGSGNVVITYPDGRAVRFGRNADGTYAAPAGRIAKLAAEPTGWRLTGADGTAYVFSLAGQLAKILDVVGRAVTLTYNTADGRLTRAQVANSQSNTAGRSLTFTWNGGHVASVATDPVDGTRLTWNYTYTGDLLTKVCAPGGGCTSYEYAGGSHYRSAVLDSRPESYWRLGEPDGAAAASEAGVNLGKDAGTVRNVTLAQAGVLAGTGNTAGLFTGTTSSVDLPKGTLKKSRDAAVELWFKQSSTGAGGPLIGYQDKALGSASTAGVPILYVGTDGRLRGQFATGTIAPITSATGVNDGRWHHVVLSAMGTTQTLYLDNVKVGTLTGTIEHSLLTFNQIGSAYASTPGSWPGWGSAAQRSWTGTIDEVAYYTHPLGAASVAAHFRGAAQADQLAKVVLPSGKVAGTAAYDTDLDRIKEQTDENGGTWKIGAPAVYGGDTDLRRSVEVRDPAGRPTLYEYDAIGGWLLRLGQPLGIEARDDDDVTEPSPSPSTPPTETCEQPDPNDPAFCTTIPGNAGGPVFVRYDADGVSIRTFAYNDDGSVGTVTDENGDTVTLTYNSRGNVTSTKQCRTGTQCHTSWTTYPATITNITDPRNDQPLEIRDGRSASAADPTYRTVLTYHASGQPATQTNPDGGVVRNTYTTGGEGATGGGLVPAGLPATSTDPRGKVTTYAYYANGDLASVTAPSGLVTAYTYDAIGRKTSEKQVSDSFPNGVTTTYTYDGMGRLLTRIDPATTDAVGGKAHRQRTTYTYDADGNAVTMEVADASGNDPARATKYDYDEHNRQIRVTDAEGYETEYGYDGFGNTVSMTDANGNRYDYAYTARNDLAEVRLRDWRSDPAGAPATGTGDYLVLRAYSYDLAGRPVSATDAMGRRVENTYYRDGLLQKTVLKDFHDPGGATRDIVLQDNVYDGAGNLTRQVTDNGKRTVEHTYDRAGRVASTVADPGGLARTTTYAYDLAGNMTRTVMSGKASNVPWTMPTTPETADYVIDDAGNVTKETVTDGTTTQITTFAYDQRGLTVAETDPRGNAAGADPAAFTTTYRHDELGRQVAVTGAPVPTETGGGQPATVRPTVTTGYNAYGDTVATKDALGQVTTAGVDRLGRAVRVAAPSYLPPGVSELIQPVTLTTYDGNGNAVETTGPRGDVTRTTYDQLDRVVTVDTPGSTNDERAVWSYTYTRTGQPLSQVDPTGARAEATYDDMDRQVTSTAKERRPVAATYTTTGTYDDAGNLTRVVSPTGAVTASRYDTLGQLVEATDPNGVLTQLGYDHAGRQVRSADALGATRTTYDLFGQKTAESRLKPDGGVVSTIGYRYDLAGNVIAEIDPKQVTTGYAYDAGNRLTQQVQPVSATESIISRYGYDAAGNTTRFTDGRGHSTITTYNSLGLPESQIEPATAAQPDAADRTWTSAYDAAGNVITQLAPGGVSGTAVYDAAGRLRGSSGTGAESATAAKTLRYDLAGRVIEASSGSGVNTYGYDDRGNLLSTAGPGGTATFRYDGDGNPAGRTDAAGAATFGYTKARLSSITDAVTGTTQQFGYDAGGMLKTIGYGAGRTRTYSYDPTGQVSGDTLTNAAGATVVSTTYRYDEAGRLTTETRDRETTYTYDYAGRLTGQTTAGATTAYDWDAAGNRVKAGAKTASYDERGRLLADGDYTYTYTARGTMKTRTSSGLTEQFAFDAFDRLTDAAGQKYTYDGLDRVASRNGVPFAYAGLDDEVVSDGTSVYGRGPGDELVSTGTGGTERLSLADRHGDVVGAFDPADTALAKLPDTTAYDPFGAVTERTGTTGAIGFQGDWTDPGTGQVDMGARWYSPGTGGFTSRDTVDTSAGGADGGNRYAYAAGDPLSRIDPDGHAWCWLPWSNCGPKPSTSVQSCGMSLLCYLGVELPYSLADEIAQQAENLRRGAGGKKNKSRLPSGSYPSYAPGPAGSGGGGGVSCGYCYRESPYERAKKVSDAARAANAYAARHKPLPVYDAALRPVLNMAHPVSSKASAPANTTATSKDVVSDQRKGTTKIYNAAVGKAGPVVKNVSAAASTTYTYTWTDRLKGWLGLGGGGGKGDRPEGTKWAGLRDEAGDLYDALGGDEIDENCQAGTLYEDGGIGKSLSCVFNVGLLLAPELRAAKPAVAAAGREVAENVTGVACAAAGNSFTGDTRVRMADGSAKRIDEVRAGEKVLSTDPVTGRSGAYEVTGVIAGTGERHLVEIAVDGGGTVTATDGHPIWDDERGRWAEAGELAVRSWTERRTVYNLTVDTLHTYFVVAGGTDLLVHNIDWRKCGRALTAPFRLAGSAAKGLYTHVLTPIGHGLSAAGRGISRTAALARLHLITDPLAYVRRNPGRAAWRCLGIPVVTALPTGVAAGMKYGFDNGAWVAGLSAGGVASYCAGNIVHDAWPQKKP</sequence>
<dbReference type="PROSITE" id="PS50818">
    <property type="entry name" value="INTEIN_C_TER"/>
    <property type="match status" value="1"/>
</dbReference>
<dbReference type="SMART" id="SM00306">
    <property type="entry name" value="HintN"/>
    <property type="match status" value="1"/>
</dbReference>
<dbReference type="PANTHER" id="PTHR32305">
    <property type="match status" value="1"/>
</dbReference>